<keyword evidence="1" id="KW-0175">Coiled coil</keyword>
<feature type="signal peptide" evidence="2">
    <location>
        <begin position="1"/>
        <end position="39"/>
    </location>
</feature>
<comment type="caution">
    <text evidence="4">The sequence shown here is derived from an EMBL/GenBank/DDBJ whole genome shotgun (WGS) entry which is preliminary data.</text>
</comment>
<dbReference type="InterPro" id="IPR005506">
    <property type="entry name" value="DUF312_ALF"/>
</dbReference>
<protein>
    <recommendedName>
        <fullName evidence="3">Alpha-L-arabinofuranosidase B arabinose-binding domain-containing protein</fullName>
    </recommendedName>
</protein>
<name>A0ABR5J226_9ACTN</name>
<feature type="coiled-coil region" evidence="1">
    <location>
        <begin position="209"/>
        <end position="241"/>
    </location>
</feature>
<evidence type="ECO:0000256" key="2">
    <source>
        <dbReference type="SAM" id="SignalP"/>
    </source>
</evidence>
<dbReference type="Pfam" id="PF03752">
    <property type="entry name" value="ALF"/>
    <property type="match status" value="2"/>
</dbReference>
<dbReference type="Gene3D" id="2.80.10.50">
    <property type="match status" value="1"/>
</dbReference>
<dbReference type="Proteomes" id="UP000037020">
    <property type="component" value="Unassembled WGS sequence"/>
</dbReference>
<organism evidence="4 5">
    <name type="scientific">Streptomyces varsoviensis</name>
    <dbReference type="NCBI Taxonomy" id="67373"/>
    <lineage>
        <taxon>Bacteria</taxon>
        <taxon>Bacillati</taxon>
        <taxon>Actinomycetota</taxon>
        <taxon>Actinomycetes</taxon>
        <taxon>Kitasatosporales</taxon>
        <taxon>Streptomycetaceae</taxon>
        <taxon>Streptomyces</taxon>
    </lineage>
</organism>
<sequence length="526" mass="56975">MRNTHSASGRMRSVFTRGVVTATALTVVAGMAVPAVAAAAPSGAAVMPADIGTSDEQRVAAASVVHLDPSPDVLLLSDRDFVFALWEKAREAGERLETVRIAAEEAMASTSADDYARFVATGIHEAYEVDKQREQDRADAERAARQAKAQALIAVGIPVTPDLLALSDDNFIRRVMKHQDAGAEVKAAAARALAGSPADWRKFIANGAREAHDRDVANELKELEEKNREEAQRRKELAARTNVAALFAITPSEAMLNLGDDNFIRELIRSVPADARDTDLYAAAQAALNSSAPADWKEFLHAGAEQAYKRDDEARRKKVADANRRRALEIQAGAEKTGMYPGLVAAAQKALAGSDEDVARFLREDSQERAKRQSFQPSSGKQAGWYIRQSSVDGGAAFLAPVDAEGQQADREDATWVIVPSLAMQPGCYSFESVRKPGYYLMQKDLRVRISANDRSAAFAKDATWCARKGLAGSGTSFESASQPGRWLRQFQGDLYAGDKSGKHRYDTGKDFAQDATWKISSPLAG</sequence>
<evidence type="ECO:0000256" key="1">
    <source>
        <dbReference type="SAM" id="Coils"/>
    </source>
</evidence>
<dbReference type="Pfam" id="PF05270">
    <property type="entry name" value="AbfB"/>
    <property type="match status" value="1"/>
</dbReference>
<evidence type="ECO:0000313" key="4">
    <source>
        <dbReference type="EMBL" id="KOG87481.1"/>
    </source>
</evidence>
<feature type="chain" id="PRO_5046580517" description="Alpha-L-arabinofuranosidase B arabinose-binding domain-containing protein" evidence="2">
    <location>
        <begin position="40"/>
        <end position="526"/>
    </location>
</feature>
<dbReference type="InterPro" id="IPR007934">
    <property type="entry name" value="AbfB_ABD"/>
</dbReference>
<proteinExistence type="predicted"/>
<dbReference type="InterPro" id="IPR036195">
    <property type="entry name" value="AbfB_ABD_sf"/>
</dbReference>
<dbReference type="SUPFAM" id="SSF110221">
    <property type="entry name" value="AbfB domain"/>
    <property type="match status" value="1"/>
</dbReference>
<evidence type="ECO:0000259" key="3">
    <source>
        <dbReference type="Pfam" id="PF05270"/>
    </source>
</evidence>
<keyword evidence="2" id="KW-0732">Signal</keyword>
<gene>
    <name evidence="4" type="ORF">ADK38_25200</name>
</gene>
<accession>A0ABR5J226</accession>
<dbReference type="EMBL" id="LGUT01002207">
    <property type="protein sequence ID" value="KOG87481.1"/>
    <property type="molecule type" value="Genomic_DNA"/>
</dbReference>
<reference evidence="4 5" key="1">
    <citation type="submission" date="2015-07" db="EMBL/GenBank/DDBJ databases">
        <authorList>
            <person name="Ju K.-S."/>
            <person name="Doroghazi J.R."/>
            <person name="Metcalf W.W."/>
        </authorList>
    </citation>
    <scope>NUCLEOTIDE SEQUENCE [LARGE SCALE GENOMIC DNA]</scope>
    <source>
        <strain evidence="4 5">NRRL B-3589</strain>
    </source>
</reference>
<dbReference type="CDD" id="cd23399">
    <property type="entry name" value="beta-trefoil_ABD_ABFB"/>
    <property type="match status" value="1"/>
</dbReference>
<feature type="domain" description="Alpha-L-arabinofuranosidase B arabinose-binding" evidence="3">
    <location>
        <begin position="385"/>
        <end position="520"/>
    </location>
</feature>
<evidence type="ECO:0000313" key="5">
    <source>
        <dbReference type="Proteomes" id="UP000037020"/>
    </source>
</evidence>
<keyword evidence="5" id="KW-1185">Reference proteome</keyword>